<dbReference type="PANTHER" id="PTHR40980:SF4">
    <property type="entry name" value="TONB-DEPENDENT RECEPTOR-LIKE BETA-BARREL DOMAIN-CONTAINING PROTEIN"/>
    <property type="match status" value="1"/>
</dbReference>
<organism evidence="3 4">
    <name type="scientific">Pedobacter ginsenosidimutans</name>
    <dbReference type="NCBI Taxonomy" id="687842"/>
    <lineage>
        <taxon>Bacteria</taxon>
        <taxon>Pseudomonadati</taxon>
        <taxon>Bacteroidota</taxon>
        <taxon>Sphingobacteriia</taxon>
        <taxon>Sphingobacteriales</taxon>
        <taxon>Sphingobacteriaceae</taxon>
        <taxon>Pedobacter</taxon>
    </lineage>
</organism>
<accession>A0A0T5VP75</accession>
<dbReference type="SUPFAM" id="SSF49464">
    <property type="entry name" value="Carboxypeptidase regulatory domain-like"/>
    <property type="match status" value="1"/>
</dbReference>
<dbReference type="EMBL" id="LMZQ01000009">
    <property type="protein sequence ID" value="KRT15503.1"/>
    <property type="molecule type" value="Genomic_DNA"/>
</dbReference>
<dbReference type="PANTHER" id="PTHR40980">
    <property type="entry name" value="PLUG DOMAIN-CONTAINING PROTEIN"/>
    <property type="match status" value="1"/>
</dbReference>
<reference evidence="3 4" key="1">
    <citation type="submission" date="2015-11" db="EMBL/GenBank/DDBJ databases">
        <title>Sequence of Pedobacter ginsenosidimutans.</title>
        <authorList>
            <person name="Carson E."/>
            <person name="Keyser V."/>
            <person name="Newman J."/>
            <person name="Miller J."/>
        </authorList>
    </citation>
    <scope>NUCLEOTIDE SEQUENCE [LARGE SCALE GENOMIC DNA]</scope>
    <source>
        <strain evidence="3 4">KACC 14530</strain>
    </source>
</reference>
<proteinExistence type="predicted"/>
<comment type="caution">
    <text evidence="3">The sequence shown here is derived from an EMBL/GenBank/DDBJ whole genome shotgun (WGS) entry which is preliminary data.</text>
</comment>
<dbReference type="Gene3D" id="2.60.40.1120">
    <property type="entry name" value="Carboxypeptidase-like, regulatory domain"/>
    <property type="match status" value="1"/>
</dbReference>
<evidence type="ECO:0000313" key="3">
    <source>
        <dbReference type="EMBL" id="KRT15503.1"/>
    </source>
</evidence>
<dbReference type="InterPro" id="IPR041700">
    <property type="entry name" value="OMP_b-brl_3"/>
</dbReference>
<keyword evidence="4" id="KW-1185">Reference proteome</keyword>
<gene>
    <name evidence="3" type="ORF">ASU31_14225</name>
</gene>
<dbReference type="Pfam" id="PF14905">
    <property type="entry name" value="OMP_b-brl_3"/>
    <property type="match status" value="1"/>
</dbReference>
<keyword evidence="1" id="KW-0472">Membrane</keyword>
<dbReference type="RefSeq" id="WP_057932952.1">
    <property type="nucleotide sequence ID" value="NZ_LMZQ01000009.1"/>
</dbReference>
<feature type="transmembrane region" description="Helical" evidence="1">
    <location>
        <begin position="16"/>
        <end position="35"/>
    </location>
</feature>
<evidence type="ECO:0000313" key="4">
    <source>
        <dbReference type="Proteomes" id="UP000051950"/>
    </source>
</evidence>
<protein>
    <recommendedName>
        <fullName evidence="2">Outer membrane protein beta-barrel domain-containing protein</fullName>
    </recommendedName>
</protein>
<dbReference type="Proteomes" id="UP000051950">
    <property type="component" value="Unassembled WGS sequence"/>
</dbReference>
<dbReference type="STRING" id="687842.ASU31_14225"/>
<sequence>MNQINLYAIINRYTKLFVYCLFFILPFFSVLGLQAQDKVKFVGILKDNANQNIIAFATIRLTKNDLSKSIVSNTLSDSTGHFTISADTGSYLLSINFFGYIKLEQTLKVYKDMPAAVFLMKPSNNQLAQINVTAQKALITQDKDKLVYNLDQDPSAKSENLTEIFRKIPMLSVDGEGNVQLNGQANYKVLLNGRETAMFAQSTKDALRGFPGAVVSKIEVITAPSAKYDAEGIGGLINIITKKSILGYNGYLSAYYSNINYQTSTNFSARAGKFAMTGTYFLSGNYSNKSQVTSETIPLKPSVYQRRFLEGERITDRFLNNGLLETSYNIDSLQTVVAYANIGGGNNKNRFAQDITTSFENLVEQKSVFDQNVRNNSPSFGIGTDFVKKFKNKPDKELSFRLNGQFSKIEGLNNSLMNTAGAALFRHNESYSKNREYTAQTDFIQPFTKLLKLETGAKFIFRNAQANYLSSSKTDENSSFEPDYNNSDDFAYKQRVYSGYGSLSFILKKLNFRTGIRVENTVVDGNFFSSNTSVRQNYTTLIPDFSTNTKLSKNYTVIFSYTKRLQRPYINTLNPFINNNDPLNISYGNPNLSAQTIHTLSFQNRLLKGVNFITFGINASYSGNMIVQFTTFNAINGVSTTQYGNVGKNREVSALVTLSTSLKKVSGGVNATLRYNKIQNTIIVTQQEEGFSWQVAGYFNYKLFKSFSISGNGGIDRQAYSLINTYNTFPFYQINFGYKFFNEKLSTTVNFNRFLNKWRTNSAFTEDANFNTISTFRSPYRVTYVGFTYNFGTLKENLTRKKGVNNDDLINN</sequence>
<keyword evidence="1" id="KW-0812">Transmembrane</keyword>
<evidence type="ECO:0000259" key="2">
    <source>
        <dbReference type="Pfam" id="PF14905"/>
    </source>
</evidence>
<dbReference type="AlphaFoldDB" id="A0A0T5VP75"/>
<dbReference type="SUPFAM" id="SSF56935">
    <property type="entry name" value="Porins"/>
    <property type="match status" value="1"/>
</dbReference>
<evidence type="ECO:0000256" key="1">
    <source>
        <dbReference type="SAM" id="Phobius"/>
    </source>
</evidence>
<dbReference type="InterPro" id="IPR008969">
    <property type="entry name" value="CarboxyPept-like_regulatory"/>
</dbReference>
<feature type="domain" description="Outer membrane protein beta-barrel" evidence="2">
    <location>
        <begin position="389"/>
        <end position="789"/>
    </location>
</feature>
<dbReference type="OrthoDB" id="905812at2"/>
<dbReference type="InterPro" id="IPR037066">
    <property type="entry name" value="Plug_dom_sf"/>
</dbReference>
<name>A0A0T5VP75_9SPHI</name>
<dbReference type="Gene3D" id="2.170.130.10">
    <property type="entry name" value="TonB-dependent receptor, plug domain"/>
    <property type="match status" value="1"/>
</dbReference>
<keyword evidence="1" id="KW-1133">Transmembrane helix</keyword>